<dbReference type="RefSeq" id="WP_160201309.1">
    <property type="nucleotide sequence ID" value="NZ_QXWK01000008.1"/>
</dbReference>
<accession>A0A845QHK9</accession>
<dbReference type="EMBL" id="QXWK01000008">
    <property type="protein sequence ID" value="NBH60966.1"/>
    <property type="molecule type" value="Genomic_DNA"/>
</dbReference>
<feature type="domain" description="RNA-binding S4" evidence="8">
    <location>
        <begin position="18"/>
        <end position="78"/>
    </location>
</feature>
<feature type="active site" evidence="5">
    <location>
        <position position="143"/>
    </location>
</feature>
<dbReference type="PROSITE" id="PS50889">
    <property type="entry name" value="S4"/>
    <property type="match status" value="1"/>
</dbReference>
<dbReference type="PROSITE" id="PS01129">
    <property type="entry name" value="PSI_RLU"/>
    <property type="match status" value="1"/>
</dbReference>
<comment type="catalytic activity">
    <reaction evidence="1 7">
        <text>a uridine in RNA = a pseudouridine in RNA</text>
        <dbReference type="Rhea" id="RHEA:48348"/>
        <dbReference type="Rhea" id="RHEA-COMP:12068"/>
        <dbReference type="Rhea" id="RHEA-COMP:12069"/>
        <dbReference type="ChEBI" id="CHEBI:65314"/>
        <dbReference type="ChEBI" id="CHEBI:65315"/>
    </reaction>
</comment>
<keyword evidence="3 6" id="KW-0694">RNA-binding</keyword>
<reference evidence="9 10" key="1">
    <citation type="submission" date="2018-08" db="EMBL/GenBank/DDBJ databases">
        <title>Murine metabolic-syndrome-specific gut microbial biobank.</title>
        <authorList>
            <person name="Liu C."/>
        </authorList>
    </citation>
    <scope>NUCLEOTIDE SEQUENCE [LARGE SCALE GENOMIC DNA]</scope>
    <source>
        <strain evidence="9 10">28</strain>
    </source>
</reference>
<sequence length="314" mass="35253">MEEKIQYEFDIEEKLQGSRIDSACAQVLSGMSRSFIQKLFEKGNISVNGEICISKKYKVKFGDRIKIAIPEPTKLDICAEDIPLDIVYEDEDVLVVNKPKGMVVHPAVGNYTGTLVNGIMFHCGDRLSSINGVVRPGIVHRIDKDTSGLLMIAKNDAAHESLSKQLADHTITRAYQALVYHNIKEDEGTVEAPIGRDPANRLRQAVTDLDHGKRAITHYKVLERFGNFTLIEARLETGRTHQIRVHMAHIKHPLAGDMVYGPRKSAVKLPPDCSGQVLHAKVLGFVHPRTGEYMEFESSLPRYFEELLAKLRKE</sequence>
<dbReference type="InterPro" id="IPR002942">
    <property type="entry name" value="S4_RNA-bd"/>
</dbReference>
<evidence type="ECO:0000256" key="5">
    <source>
        <dbReference type="PIRSR" id="PIRSR606225-1"/>
    </source>
</evidence>
<dbReference type="EC" id="5.4.99.-" evidence="7"/>
<gene>
    <name evidence="9" type="ORF">D0435_04780</name>
</gene>
<dbReference type="CDD" id="cd02869">
    <property type="entry name" value="PseudoU_synth_RluA_like"/>
    <property type="match status" value="1"/>
</dbReference>
<evidence type="ECO:0000313" key="10">
    <source>
        <dbReference type="Proteomes" id="UP000446866"/>
    </source>
</evidence>
<dbReference type="SMART" id="SM00363">
    <property type="entry name" value="S4"/>
    <property type="match status" value="1"/>
</dbReference>
<dbReference type="Proteomes" id="UP000446866">
    <property type="component" value="Unassembled WGS sequence"/>
</dbReference>
<dbReference type="SUPFAM" id="SSF55120">
    <property type="entry name" value="Pseudouridine synthase"/>
    <property type="match status" value="1"/>
</dbReference>
<dbReference type="InterPro" id="IPR050188">
    <property type="entry name" value="RluA_PseudoU_synthase"/>
</dbReference>
<dbReference type="Pfam" id="PF01479">
    <property type="entry name" value="S4"/>
    <property type="match status" value="1"/>
</dbReference>
<comment type="function">
    <text evidence="7">Responsible for synthesis of pseudouridine from uracil.</text>
</comment>
<keyword evidence="10" id="KW-1185">Reference proteome</keyword>
<dbReference type="AlphaFoldDB" id="A0A845QHK9"/>
<evidence type="ECO:0000256" key="6">
    <source>
        <dbReference type="PROSITE-ProRule" id="PRU00182"/>
    </source>
</evidence>
<dbReference type="FunFam" id="3.30.2350.10:FF:000006">
    <property type="entry name" value="Pseudouridine synthase"/>
    <property type="match status" value="1"/>
</dbReference>
<dbReference type="Gene3D" id="3.10.290.10">
    <property type="entry name" value="RNA-binding S4 domain"/>
    <property type="match status" value="1"/>
</dbReference>
<comment type="similarity">
    <text evidence="2 7">Belongs to the pseudouridine synthase RluA family.</text>
</comment>
<dbReference type="Gene3D" id="3.30.2350.10">
    <property type="entry name" value="Pseudouridine synthase"/>
    <property type="match status" value="1"/>
</dbReference>
<evidence type="ECO:0000256" key="1">
    <source>
        <dbReference type="ARBA" id="ARBA00000073"/>
    </source>
</evidence>
<evidence type="ECO:0000256" key="3">
    <source>
        <dbReference type="ARBA" id="ARBA00022884"/>
    </source>
</evidence>
<dbReference type="InterPro" id="IPR006224">
    <property type="entry name" value="PsdUridine_synth_RluA-like_CS"/>
</dbReference>
<protein>
    <recommendedName>
        <fullName evidence="7">Pseudouridine synthase</fullName>
        <ecNumber evidence="7">5.4.99.-</ecNumber>
    </recommendedName>
</protein>
<keyword evidence="4 7" id="KW-0413">Isomerase</keyword>
<dbReference type="GO" id="GO:0000455">
    <property type="term" value="P:enzyme-directed rRNA pseudouridine synthesis"/>
    <property type="evidence" value="ECO:0007669"/>
    <property type="project" value="UniProtKB-ARBA"/>
</dbReference>
<dbReference type="InterPro" id="IPR006145">
    <property type="entry name" value="PsdUridine_synth_RsuA/RluA"/>
</dbReference>
<organism evidence="9 10">
    <name type="scientific">Anaerotruncus colihominis</name>
    <dbReference type="NCBI Taxonomy" id="169435"/>
    <lineage>
        <taxon>Bacteria</taxon>
        <taxon>Bacillati</taxon>
        <taxon>Bacillota</taxon>
        <taxon>Clostridia</taxon>
        <taxon>Eubacteriales</taxon>
        <taxon>Oscillospiraceae</taxon>
        <taxon>Anaerotruncus</taxon>
    </lineage>
</organism>
<dbReference type="InterPro" id="IPR036986">
    <property type="entry name" value="S4_RNA-bd_sf"/>
</dbReference>
<dbReference type="CDD" id="cd00165">
    <property type="entry name" value="S4"/>
    <property type="match status" value="1"/>
</dbReference>
<dbReference type="SUPFAM" id="SSF55174">
    <property type="entry name" value="Alpha-L RNA-binding motif"/>
    <property type="match status" value="1"/>
</dbReference>
<dbReference type="InterPro" id="IPR020103">
    <property type="entry name" value="PsdUridine_synth_cat_dom_sf"/>
</dbReference>
<evidence type="ECO:0000256" key="7">
    <source>
        <dbReference type="RuleBase" id="RU362028"/>
    </source>
</evidence>
<evidence type="ECO:0000256" key="2">
    <source>
        <dbReference type="ARBA" id="ARBA00010876"/>
    </source>
</evidence>
<dbReference type="GO" id="GO:0120159">
    <property type="term" value="F:rRNA pseudouridine synthase activity"/>
    <property type="evidence" value="ECO:0007669"/>
    <property type="project" value="UniProtKB-ARBA"/>
</dbReference>
<comment type="caution">
    <text evidence="9">The sequence shown here is derived from an EMBL/GenBank/DDBJ whole genome shotgun (WGS) entry which is preliminary data.</text>
</comment>
<name>A0A845QHK9_9FIRM</name>
<evidence type="ECO:0000256" key="4">
    <source>
        <dbReference type="ARBA" id="ARBA00023235"/>
    </source>
</evidence>
<evidence type="ECO:0000313" key="9">
    <source>
        <dbReference type="EMBL" id="NBH60966.1"/>
    </source>
</evidence>
<evidence type="ECO:0000259" key="8">
    <source>
        <dbReference type="SMART" id="SM00363"/>
    </source>
</evidence>
<dbReference type="PANTHER" id="PTHR21600">
    <property type="entry name" value="MITOCHONDRIAL RNA PSEUDOURIDINE SYNTHASE"/>
    <property type="match status" value="1"/>
</dbReference>
<proteinExistence type="inferred from homology"/>
<dbReference type="PANTHER" id="PTHR21600:SF44">
    <property type="entry name" value="RIBOSOMAL LARGE SUBUNIT PSEUDOURIDINE SYNTHASE D"/>
    <property type="match status" value="1"/>
</dbReference>
<dbReference type="GO" id="GO:0003723">
    <property type="term" value="F:RNA binding"/>
    <property type="evidence" value="ECO:0007669"/>
    <property type="project" value="UniProtKB-KW"/>
</dbReference>
<dbReference type="Pfam" id="PF00849">
    <property type="entry name" value="PseudoU_synth_2"/>
    <property type="match status" value="1"/>
</dbReference>
<dbReference type="InterPro" id="IPR006225">
    <property type="entry name" value="PsdUridine_synth_RluC/D"/>
</dbReference>
<dbReference type="NCBIfam" id="TIGR00005">
    <property type="entry name" value="rluA_subfam"/>
    <property type="match status" value="1"/>
</dbReference>